<evidence type="ECO:0000256" key="3">
    <source>
        <dbReference type="ARBA" id="ARBA00023134"/>
    </source>
</evidence>
<organism evidence="6 7">
    <name type="scientific">Cyprinus carpio</name>
    <name type="common">Common carp</name>
    <dbReference type="NCBI Taxonomy" id="7962"/>
    <lineage>
        <taxon>Eukaryota</taxon>
        <taxon>Metazoa</taxon>
        <taxon>Chordata</taxon>
        <taxon>Craniata</taxon>
        <taxon>Vertebrata</taxon>
        <taxon>Euteleostomi</taxon>
        <taxon>Actinopterygii</taxon>
        <taxon>Neopterygii</taxon>
        <taxon>Teleostei</taxon>
        <taxon>Ostariophysi</taxon>
        <taxon>Cypriniformes</taxon>
        <taxon>Cyprinidae</taxon>
        <taxon>Cyprininae</taxon>
        <taxon>Cyprinus</taxon>
    </lineage>
</organism>
<accession>A0A8C1M8Q0</accession>
<evidence type="ECO:0000259" key="5">
    <source>
        <dbReference type="Pfam" id="PF04548"/>
    </source>
</evidence>
<sequence>ERHFFTFNQILKNHTSPPNVKSLSGYYNLISVSVIKEDLRIVMLGSHADVKALCGNTILGRKAFLESLSSLHSFERHDGIVLKRRVVVINTPDLLNPKLFHLSGPGPHALLLVLKPQIFTDLEKDALKHINIIFGVGASEYVIVVLLLEEYVSVKELDSTDRSLKFLLQFCRRPRYHLQKNGNPSQVQNLLEIIEKMVEKNGGNPMKISEDTRPFLMTKEPNKMPLGKSLSPVHLKHG</sequence>
<name>A0A8C1M8Q0_CYPCA</name>
<dbReference type="Ensembl" id="ENSCCRT00010080768.1">
    <property type="protein sequence ID" value="ENSCCRP00010073027.1"/>
    <property type="gene ID" value="ENSCCRG00010031713.1"/>
</dbReference>
<dbReference type="Pfam" id="PF04548">
    <property type="entry name" value="AIG1"/>
    <property type="match status" value="1"/>
</dbReference>
<evidence type="ECO:0000313" key="6">
    <source>
        <dbReference type="Ensembl" id="ENSCCRP00010073027.1"/>
    </source>
</evidence>
<keyword evidence="3" id="KW-0342">GTP-binding</keyword>
<reference evidence="6" key="1">
    <citation type="submission" date="2025-08" db="UniProtKB">
        <authorList>
            <consortium name="Ensembl"/>
        </authorList>
    </citation>
    <scope>IDENTIFICATION</scope>
</reference>
<evidence type="ECO:0000256" key="2">
    <source>
        <dbReference type="ARBA" id="ARBA00022741"/>
    </source>
</evidence>
<dbReference type="InterPro" id="IPR045058">
    <property type="entry name" value="GIMA/IAN/Toc"/>
</dbReference>
<dbReference type="InterPro" id="IPR006703">
    <property type="entry name" value="G_AIG1"/>
</dbReference>
<dbReference type="Proteomes" id="UP000694427">
    <property type="component" value="Unplaced"/>
</dbReference>
<evidence type="ECO:0000313" key="7">
    <source>
        <dbReference type="Proteomes" id="UP000694427"/>
    </source>
</evidence>
<feature type="domain" description="AIG1-type G" evidence="5">
    <location>
        <begin position="39"/>
        <end position="206"/>
    </location>
</feature>
<dbReference type="AlphaFoldDB" id="A0A8C1M8Q0"/>
<evidence type="ECO:0000256" key="4">
    <source>
        <dbReference type="SAM" id="MobiDB-lite"/>
    </source>
</evidence>
<feature type="region of interest" description="Disordered" evidence="4">
    <location>
        <begin position="217"/>
        <end position="238"/>
    </location>
</feature>
<dbReference type="InterPro" id="IPR027417">
    <property type="entry name" value="P-loop_NTPase"/>
</dbReference>
<comment type="similarity">
    <text evidence="1">Belongs to the TRAFAC class TrmE-Era-EngA-EngB-Septin-like GTPase superfamily. AIG1/Toc34/Toc159-like paraseptin GTPase family. IAN subfamily.</text>
</comment>
<dbReference type="Gene3D" id="3.40.50.300">
    <property type="entry name" value="P-loop containing nucleotide triphosphate hydrolases"/>
    <property type="match status" value="1"/>
</dbReference>
<protein>
    <recommendedName>
        <fullName evidence="5">AIG1-type G domain-containing protein</fullName>
    </recommendedName>
</protein>
<dbReference type="PANTHER" id="PTHR10903">
    <property type="entry name" value="GTPASE, IMAP FAMILY MEMBER-RELATED"/>
    <property type="match status" value="1"/>
</dbReference>
<keyword evidence="7" id="KW-1185">Reference proteome</keyword>
<keyword evidence="2" id="KW-0547">Nucleotide-binding</keyword>
<dbReference type="PANTHER" id="PTHR10903:SF170">
    <property type="entry name" value="GTPASE IMAP FAMILY MEMBER 7"/>
    <property type="match status" value="1"/>
</dbReference>
<reference evidence="6" key="2">
    <citation type="submission" date="2025-09" db="UniProtKB">
        <authorList>
            <consortium name="Ensembl"/>
        </authorList>
    </citation>
    <scope>IDENTIFICATION</scope>
</reference>
<dbReference type="GO" id="GO:0005525">
    <property type="term" value="F:GTP binding"/>
    <property type="evidence" value="ECO:0007669"/>
    <property type="project" value="UniProtKB-KW"/>
</dbReference>
<proteinExistence type="inferred from homology"/>
<evidence type="ECO:0000256" key="1">
    <source>
        <dbReference type="ARBA" id="ARBA00008535"/>
    </source>
</evidence>